<name>A0A0P9D8D2_9BACL</name>
<dbReference type="InterPro" id="IPR004839">
    <property type="entry name" value="Aminotransferase_I/II_large"/>
</dbReference>
<keyword evidence="7 10" id="KW-0663">Pyridoxal phosphate</keyword>
<dbReference type="InterPro" id="IPR005861">
    <property type="entry name" value="HisP_aminotrans"/>
</dbReference>
<dbReference type="RefSeq" id="WP_054967320.1">
    <property type="nucleotide sequence ID" value="NZ_LJCO01000008.1"/>
</dbReference>
<keyword evidence="5 12" id="KW-0032">Aminotransferase</keyword>
<dbReference type="GO" id="GO:0030170">
    <property type="term" value="F:pyridoxal phosphate binding"/>
    <property type="evidence" value="ECO:0007669"/>
    <property type="project" value="InterPro"/>
</dbReference>
<evidence type="ECO:0000256" key="3">
    <source>
        <dbReference type="ARBA" id="ARBA00011738"/>
    </source>
</evidence>
<evidence type="ECO:0000256" key="7">
    <source>
        <dbReference type="ARBA" id="ARBA00022898"/>
    </source>
</evidence>
<organism evidence="12 13">
    <name type="scientific">Alicyclobacillus ferrooxydans</name>
    <dbReference type="NCBI Taxonomy" id="471514"/>
    <lineage>
        <taxon>Bacteria</taxon>
        <taxon>Bacillati</taxon>
        <taxon>Bacillota</taxon>
        <taxon>Bacilli</taxon>
        <taxon>Bacillales</taxon>
        <taxon>Alicyclobacillaceae</taxon>
        <taxon>Alicyclobacillus</taxon>
    </lineage>
</organism>
<dbReference type="Gene3D" id="3.40.640.10">
    <property type="entry name" value="Type I PLP-dependent aspartate aminotransferase-like (Major domain)"/>
    <property type="match status" value="1"/>
</dbReference>
<dbReference type="InterPro" id="IPR015422">
    <property type="entry name" value="PyrdxlP-dep_Trfase_small"/>
</dbReference>
<dbReference type="Proteomes" id="UP000050482">
    <property type="component" value="Unassembled WGS sequence"/>
</dbReference>
<proteinExistence type="inferred from homology"/>
<evidence type="ECO:0000256" key="6">
    <source>
        <dbReference type="ARBA" id="ARBA00022679"/>
    </source>
</evidence>
<dbReference type="InterPro" id="IPR015424">
    <property type="entry name" value="PyrdxlP-dep_Trfase"/>
</dbReference>
<keyword evidence="13" id="KW-1185">Reference proteome</keyword>
<comment type="caution">
    <text evidence="12">The sequence shown here is derived from an EMBL/GenBank/DDBJ whole genome shotgun (WGS) entry which is preliminary data.</text>
</comment>
<dbReference type="PROSITE" id="PS00599">
    <property type="entry name" value="AA_TRANSFER_CLASS_2"/>
    <property type="match status" value="1"/>
</dbReference>
<gene>
    <name evidence="12" type="ORF">AN477_01020</name>
</gene>
<comment type="cofactor">
    <cofactor evidence="1 10">
        <name>pyridoxal 5'-phosphate</name>
        <dbReference type="ChEBI" id="CHEBI:597326"/>
    </cofactor>
</comment>
<evidence type="ECO:0000256" key="4">
    <source>
        <dbReference type="ARBA" id="ARBA00012748"/>
    </source>
</evidence>
<reference evidence="12 13" key="1">
    <citation type="submission" date="2015-09" db="EMBL/GenBank/DDBJ databases">
        <title>Draft genome sequence of Alicyclobacillus ferrooxydans DSM 22381.</title>
        <authorList>
            <person name="Hemp J."/>
        </authorList>
    </citation>
    <scope>NUCLEOTIDE SEQUENCE [LARGE SCALE GENOMIC DNA]</scope>
    <source>
        <strain evidence="12 13">TC-34</strain>
    </source>
</reference>
<keyword evidence="6 12" id="KW-0808">Transferase</keyword>
<feature type="domain" description="Aminotransferase class I/classII large" evidence="11">
    <location>
        <begin position="37"/>
        <end position="361"/>
    </location>
</feature>
<dbReference type="InterPro" id="IPR015421">
    <property type="entry name" value="PyrdxlP-dep_Trfase_major"/>
</dbReference>
<dbReference type="CDD" id="cd00609">
    <property type="entry name" value="AAT_like"/>
    <property type="match status" value="1"/>
</dbReference>
<keyword evidence="8" id="KW-0028">Amino-acid biosynthesis</keyword>
<evidence type="ECO:0000313" key="12">
    <source>
        <dbReference type="EMBL" id="KPV45552.1"/>
    </source>
</evidence>
<dbReference type="OrthoDB" id="9813612at2"/>
<dbReference type="Pfam" id="PF00155">
    <property type="entry name" value="Aminotran_1_2"/>
    <property type="match status" value="1"/>
</dbReference>
<comment type="catalytic activity">
    <reaction evidence="9">
        <text>L-histidinol phosphate + 2-oxoglutarate = 3-(imidazol-4-yl)-2-oxopropyl phosphate + L-glutamate</text>
        <dbReference type="Rhea" id="RHEA:23744"/>
        <dbReference type="ChEBI" id="CHEBI:16810"/>
        <dbReference type="ChEBI" id="CHEBI:29985"/>
        <dbReference type="ChEBI" id="CHEBI:57766"/>
        <dbReference type="ChEBI" id="CHEBI:57980"/>
        <dbReference type="EC" id="2.6.1.9"/>
    </reaction>
</comment>
<dbReference type="Gene3D" id="3.90.1150.10">
    <property type="entry name" value="Aspartate Aminotransferase, domain 1"/>
    <property type="match status" value="1"/>
</dbReference>
<dbReference type="SUPFAM" id="SSF53383">
    <property type="entry name" value="PLP-dependent transferases"/>
    <property type="match status" value="1"/>
</dbReference>
<dbReference type="PATRIC" id="fig|471514.4.peg.184"/>
<evidence type="ECO:0000256" key="9">
    <source>
        <dbReference type="ARBA" id="ARBA00047481"/>
    </source>
</evidence>
<dbReference type="STRING" id="471514.AN477_01020"/>
<evidence type="ECO:0000259" key="11">
    <source>
        <dbReference type="Pfam" id="PF00155"/>
    </source>
</evidence>
<evidence type="ECO:0000256" key="8">
    <source>
        <dbReference type="ARBA" id="ARBA00023102"/>
    </source>
</evidence>
<dbReference type="PANTHER" id="PTHR43643:SF3">
    <property type="entry name" value="HISTIDINOL-PHOSPHATE AMINOTRANSFERASE"/>
    <property type="match status" value="1"/>
</dbReference>
<evidence type="ECO:0000256" key="10">
    <source>
        <dbReference type="RuleBase" id="RU003693"/>
    </source>
</evidence>
<dbReference type="InterPro" id="IPR050106">
    <property type="entry name" value="HistidinolP_aminotransfase"/>
</dbReference>
<dbReference type="PANTHER" id="PTHR43643">
    <property type="entry name" value="HISTIDINOL-PHOSPHATE AMINOTRANSFERASE 2"/>
    <property type="match status" value="1"/>
</dbReference>
<evidence type="ECO:0000256" key="5">
    <source>
        <dbReference type="ARBA" id="ARBA00022576"/>
    </source>
</evidence>
<accession>A0A0P9D8D2</accession>
<comment type="pathway">
    <text evidence="2">Amino-acid biosynthesis; L-histidine biosynthesis; L-histidine from 5-phospho-alpha-D-ribose 1-diphosphate: step 7/9.</text>
</comment>
<dbReference type="EC" id="2.6.1.9" evidence="4"/>
<keyword evidence="8" id="KW-0368">Histidine biosynthesis</keyword>
<evidence type="ECO:0000313" key="13">
    <source>
        <dbReference type="Proteomes" id="UP000050482"/>
    </source>
</evidence>
<dbReference type="EMBL" id="LJCO01000008">
    <property type="protein sequence ID" value="KPV45552.1"/>
    <property type="molecule type" value="Genomic_DNA"/>
</dbReference>
<comment type="subunit">
    <text evidence="3">Homodimer.</text>
</comment>
<protein>
    <recommendedName>
        <fullName evidence="4">histidinol-phosphate transaminase</fullName>
        <ecNumber evidence="4">2.6.1.9</ecNumber>
    </recommendedName>
</protein>
<dbReference type="NCBIfam" id="TIGR01141">
    <property type="entry name" value="hisC"/>
    <property type="match status" value="1"/>
</dbReference>
<dbReference type="AlphaFoldDB" id="A0A0P9D8D2"/>
<dbReference type="InterPro" id="IPR001917">
    <property type="entry name" value="Aminotrans_II_pyridoxalP_BS"/>
</dbReference>
<comment type="similarity">
    <text evidence="10">Belongs to the class-II pyridoxal-phosphate-dependent aminotransferase family.</text>
</comment>
<dbReference type="GO" id="GO:0004400">
    <property type="term" value="F:histidinol-phosphate transaminase activity"/>
    <property type="evidence" value="ECO:0007669"/>
    <property type="project" value="UniProtKB-EC"/>
</dbReference>
<dbReference type="GO" id="GO:0000105">
    <property type="term" value="P:L-histidine biosynthetic process"/>
    <property type="evidence" value="ECO:0007669"/>
    <property type="project" value="UniProtKB-KW"/>
</dbReference>
<sequence>MAANHLRFSKVIDALPATVPFVAPEALERQSGKPIELRLGANESPFGISPKAMEAIRAEAAMGNFYGDPESLELRTALAAKHGISLNQMAVGSGIDEILGWITRAFLDPGDTVVTSLGGYPTFNYHVTSFGGKLHFVPYTAEWKNDLAGLSQAARETHARLVYLANPDNPTGTFYSAQAVMEFIESLPKDAVLILDEAYIEFADQSEVLPLSPVMDRVIRLRTFSKAYGMAGLRIGYAISGPEIIAVFDKFRNHFGVNRVAQAGALAALEDTEFLEMVVEQTRVGRADLAMAAERHGHFAIPSSTNFLLTHVGSDARSSQMVDELLVRGVFIRKPGILPLSECIRITIGTPTQHAKLLRALDEVW</sequence>
<evidence type="ECO:0000256" key="1">
    <source>
        <dbReference type="ARBA" id="ARBA00001933"/>
    </source>
</evidence>
<evidence type="ECO:0000256" key="2">
    <source>
        <dbReference type="ARBA" id="ARBA00005011"/>
    </source>
</evidence>